<name>A0A553P202_TIGCA</name>
<dbReference type="InterPro" id="IPR027417">
    <property type="entry name" value="P-loop_NTPase"/>
</dbReference>
<dbReference type="Pfam" id="PF13087">
    <property type="entry name" value="AAA_12"/>
    <property type="match status" value="1"/>
</dbReference>
<evidence type="ECO:0000259" key="6">
    <source>
        <dbReference type="Pfam" id="PF13086"/>
    </source>
</evidence>
<dbReference type="STRING" id="6832.A0A553P202"/>
<evidence type="ECO:0000256" key="5">
    <source>
        <dbReference type="ARBA" id="ARBA00022840"/>
    </source>
</evidence>
<feature type="domain" description="DNA2/NAM7 helicase-like C-terminal" evidence="7">
    <location>
        <begin position="540"/>
        <end position="742"/>
    </location>
</feature>
<dbReference type="OMA" id="CHADIIR"/>
<keyword evidence="3" id="KW-0378">Hydrolase</keyword>
<evidence type="ECO:0000313" key="8">
    <source>
        <dbReference type="EMBL" id="TRY71725.1"/>
    </source>
</evidence>
<keyword evidence="9" id="KW-1185">Reference proteome</keyword>
<evidence type="ECO:0000259" key="7">
    <source>
        <dbReference type="Pfam" id="PF13087"/>
    </source>
</evidence>
<comment type="caution">
    <text evidence="8">The sequence shown here is derived from an EMBL/GenBank/DDBJ whole genome shotgun (WGS) entry which is preliminary data.</text>
</comment>
<dbReference type="FunFam" id="3.40.50.300:FF:000326">
    <property type="entry name" value="P-loop containing nucleoside triphosphate hydrolase"/>
    <property type="match status" value="1"/>
</dbReference>
<dbReference type="PANTHER" id="PTHR43788:SF8">
    <property type="entry name" value="DNA-BINDING PROTEIN SMUBP-2"/>
    <property type="match status" value="1"/>
</dbReference>
<dbReference type="GO" id="GO:0016787">
    <property type="term" value="F:hydrolase activity"/>
    <property type="evidence" value="ECO:0007669"/>
    <property type="project" value="UniProtKB-KW"/>
</dbReference>
<dbReference type="Pfam" id="PF13086">
    <property type="entry name" value="AAA_11"/>
    <property type="match status" value="1"/>
</dbReference>
<dbReference type="SUPFAM" id="SSF52540">
    <property type="entry name" value="P-loop containing nucleoside triphosphate hydrolases"/>
    <property type="match status" value="1"/>
</dbReference>
<dbReference type="GO" id="GO:0043139">
    <property type="term" value="F:5'-3' DNA helicase activity"/>
    <property type="evidence" value="ECO:0007669"/>
    <property type="project" value="TreeGrafter"/>
</dbReference>
<dbReference type="PANTHER" id="PTHR43788">
    <property type="entry name" value="DNA2/NAM7 HELICASE FAMILY MEMBER"/>
    <property type="match status" value="1"/>
</dbReference>
<dbReference type="Proteomes" id="UP000318571">
    <property type="component" value="Chromosome 7"/>
</dbReference>
<gene>
    <name evidence="8" type="ORF">TCAL_00281</name>
</gene>
<dbReference type="GO" id="GO:0005524">
    <property type="term" value="F:ATP binding"/>
    <property type="evidence" value="ECO:0007669"/>
    <property type="project" value="UniProtKB-KW"/>
</dbReference>
<dbReference type="OrthoDB" id="2285229at2759"/>
<evidence type="ECO:0000256" key="2">
    <source>
        <dbReference type="ARBA" id="ARBA00022741"/>
    </source>
</evidence>
<reference evidence="8 9" key="1">
    <citation type="journal article" date="2018" name="Nat. Ecol. Evol.">
        <title>Genomic signatures of mitonuclear coevolution across populations of Tigriopus californicus.</title>
        <authorList>
            <person name="Barreto F.S."/>
            <person name="Watson E.T."/>
            <person name="Lima T.G."/>
            <person name="Willett C.S."/>
            <person name="Edmands S."/>
            <person name="Li W."/>
            <person name="Burton R.S."/>
        </authorList>
    </citation>
    <scope>NUCLEOTIDE SEQUENCE [LARGE SCALE GENOMIC DNA]</scope>
    <source>
        <strain evidence="8 9">San Diego</strain>
    </source>
</reference>
<dbReference type="InterPro" id="IPR047187">
    <property type="entry name" value="SF1_C_Upf1"/>
</dbReference>
<evidence type="ECO:0008006" key="10">
    <source>
        <dbReference type="Google" id="ProtNLM"/>
    </source>
</evidence>
<dbReference type="AlphaFoldDB" id="A0A553P202"/>
<dbReference type="GO" id="GO:0005694">
    <property type="term" value="C:chromosome"/>
    <property type="evidence" value="ECO:0007669"/>
    <property type="project" value="UniProtKB-ARBA"/>
</dbReference>
<accession>A0A553P202</accession>
<organism evidence="8 9">
    <name type="scientific">Tigriopus californicus</name>
    <name type="common">Marine copepod</name>
    <dbReference type="NCBI Taxonomy" id="6832"/>
    <lineage>
        <taxon>Eukaryota</taxon>
        <taxon>Metazoa</taxon>
        <taxon>Ecdysozoa</taxon>
        <taxon>Arthropoda</taxon>
        <taxon>Crustacea</taxon>
        <taxon>Multicrustacea</taxon>
        <taxon>Hexanauplia</taxon>
        <taxon>Copepoda</taxon>
        <taxon>Harpacticoida</taxon>
        <taxon>Harpacticidae</taxon>
        <taxon>Tigriopus</taxon>
    </lineage>
</organism>
<protein>
    <recommendedName>
        <fullName evidence="10">AAA+ ATPase domain-containing protein</fullName>
    </recommendedName>
</protein>
<evidence type="ECO:0000256" key="3">
    <source>
        <dbReference type="ARBA" id="ARBA00022801"/>
    </source>
</evidence>
<evidence type="ECO:0000256" key="4">
    <source>
        <dbReference type="ARBA" id="ARBA00022806"/>
    </source>
</evidence>
<dbReference type="InterPro" id="IPR041677">
    <property type="entry name" value="DNA2/NAM7_AAA_11"/>
</dbReference>
<evidence type="ECO:0000313" key="9">
    <source>
        <dbReference type="Proteomes" id="UP000318571"/>
    </source>
</evidence>
<dbReference type="InterPro" id="IPR050534">
    <property type="entry name" value="Coronavir_polyprotein_1ab"/>
</dbReference>
<feature type="domain" description="DNA2/NAM7 helicase helicase" evidence="6">
    <location>
        <begin position="304"/>
        <end position="530"/>
    </location>
</feature>
<dbReference type="CDD" id="cd18808">
    <property type="entry name" value="SF1_C_Upf1"/>
    <property type="match status" value="1"/>
</dbReference>
<dbReference type="Gene3D" id="3.40.50.300">
    <property type="entry name" value="P-loop containing nucleotide triphosphate hydrolases"/>
    <property type="match status" value="2"/>
</dbReference>
<proteinExistence type="inferred from homology"/>
<sequence length="771" mass="86870">MAQVVQPWQWPARQCSRYGPRGRTGLIRLAPTHALWTASNPTAALYSGQGRAERISGGPRSRPVLGAESTLRDHLRACFDRARREMIAVQDRETRHKHGLTARELFFRGEALFDLHVDPDYHAFTYEGRVVLRLVRHTSWEPARLRAGVLMELVWDEGGPPPVAPANSDVDPDSHCGAFFRHPRSDGRFPAWRSVNVVISHVEDQHIYVQVESFDNFLTQALTPVYAKDQGPRVSLDSDTGRLQVFLIRRSELGIYGLQIQALSRLRSQPGVRTQLDLPLLPELIRETGSAAATPPSHFFHPELDASKRAAVQHCDRHPHLSVIHGPPGTGKTTTLAAAVLSAVANGDKVLVLAPSHTACDAITMALLKYWPESRWGPSDQGALVRIGMDLRVTVRALTRYLAVNLHENGNFQTVVKNLANVRSAILSHPRGEKGLGKLLAQEKKLVQARDREFRLVQDAAIRQARIVVATNLSALRFPIFSRVWQGKFNLVCIDEAGFVPDEIVLPFLTCKARLILSGDHMQLPPIYYSLDVTKRYPVQSLFERLIKFAPQNVNFLNTQYRSNALIAQWSSQEFYHNQVLSHASVANQLLEDLPHVRSTTETSTPLLFIDTSSRQDRHETKLTDLAEDDENSSILNREEAALVDQLVRKYLSLKVDPYDIGIITPYWNQVMLLRSLIWTNKRRQKIEIRTVDGYQGREKELIIMSFVRSNAEHDVGFLRESRRVNVSITRAKRACILVGDASTLKIDPALANFISFCEDKNALLPVRDIL</sequence>
<keyword evidence="4" id="KW-0347">Helicase</keyword>
<comment type="similarity">
    <text evidence="1">Belongs to the DNA2/NAM7 helicase family.</text>
</comment>
<dbReference type="EMBL" id="VCGU01000008">
    <property type="protein sequence ID" value="TRY71725.1"/>
    <property type="molecule type" value="Genomic_DNA"/>
</dbReference>
<keyword evidence="2" id="KW-0547">Nucleotide-binding</keyword>
<dbReference type="InterPro" id="IPR041679">
    <property type="entry name" value="DNA2/NAM7-like_C"/>
</dbReference>
<evidence type="ECO:0000256" key="1">
    <source>
        <dbReference type="ARBA" id="ARBA00007913"/>
    </source>
</evidence>
<keyword evidence="5" id="KW-0067">ATP-binding</keyword>